<keyword evidence="9" id="KW-1185">Reference proteome</keyword>
<dbReference type="InterPro" id="IPR011006">
    <property type="entry name" value="CheY-like_superfamily"/>
</dbReference>
<evidence type="ECO:0000256" key="2">
    <source>
        <dbReference type="ARBA" id="ARBA00023015"/>
    </source>
</evidence>
<dbReference type="SMART" id="SM00421">
    <property type="entry name" value="HTH_LUXR"/>
    <property type="match status" value="1"/>
</dbReference>
<dbReference type="SUPFAM" id="SSF52172">
    <property type="entry name" value="CheY-like"/>
    <property type="match status" value="1"/>
</dbReference>
<reference evidence="9" key="1">
    <citation type="journal article" date="2019" name="Int. J. Syst. Evol. Microbiol.">
        <title>The Global Catalogue of Microorganisms (GCM) 10K type strain sequencing project: providing services to taxonomists for standard genome sequencing and annotation.</title>
        <authorList>
            <consortium name="The Broad Institute Genomics Platform"/>
            <consortium name="The Broad Institute Genome Sequencing Center for Infectious Disease"/>
            <person name="Wu L."/>
            <person name="Ma J."/>
        </authorList>
    </citation>
    <scope>NUCLEOTIDE SEQUENCE [LARGE SCALE GENOMIC DNA]</scope>
    <source>
        <strain evidence="9">JCM 31319</strain>
    </source>
</reference>
<dbReference type="InterPro" id="IPR001789">
    <property type="entry name" value="Sig_transdc_resp-reg_receiver"/>
</dbReference>
<sequence length="220" mass="24628">MVRLILADDHKLVREGVKALLRDEEIIIAGEASSGSELLELLHETNADVVLLDISMPEMDGFQCIRQMQELHVDTKVLVLSMLENEYYVQQMMGLGAYGYILKTAGKEELKLAIQLVAKGIPYISSYITLNLLRKVNENVSITTPVEQLAAKDNTLKDLSKRELEVLNLISNGFTNAAIAEQLFTSKRTIETHRQNLLEKTQTKNTAALIKYAILRGLIS</sequence>
<evidence type="ECO:0000259" key="6">
    <source>
        <dbReference type="PROSITE" id="PS50043"/>
    </source>
</evidence>
<feature type="modified residue" description="4-aspartylphosphate" evidence="5">
    <location>
        <position position="53"/>
    </location>
</feature>
<evidence type="ECO:0000256" key="5">
    <source>
        <dbReference type="PROSITE-ProRule" id="PRU00169"/>
    </source>
</evidence>
<feature type="domain" description="HTH luxR-type" evidence="6">
    <location>
        <begin position="152"/>
        <end position="217"/>
    </location>
</feature>
<proteinExistence type="predicted"/>
<dbReference type="SUPFAM" id="SSF46894">
    <property type="entry name" value="C-terminal effector domain of the bipartite response regulators"/>
    <property type="match status" value="1"/>
</dbReference>
<evidence type="ECO:0000313" key="8">
    <source>
        <dbReference type="EMBL" id="MFD1188338.1"/>
    </source>
</evidence>
<dbReference type="PANTHER" id="PTHR43214:SF41">
    <property type="entry name" value="NITRATE_NITRITE RESPONSE REGULATOR PROTEIN NARP"/>
    <property type="match status" value="1"/>
</dbReference>
<dbReference type="PANTHER" id="PTHR43214">
    <property type="entry name" value="TWO-COMPONENT RESPONSE REGULATOR"/>
    <property type="match status" value="1"/>
</dbReference>
<dbReference type="PROSITE" id="PS50110">
    <property type="entry name" value="RESPONSE_REGULATORY"/>
    <property type="match status" value="1"/>
</dbReference>
<evidence type="ECO:0000256" key="3">
    <source>
        <dbReference type="ARBA" id="ARBA00023125"/>
    </source>
</evidence>
<dbReference type="Pfam" id="PF00196">
    <property type="entry name" value="GerE"/>
    <property type="match status" value="1"/>
</dbReference>
<evidence type="ECO:0000256" key="1">
    <source>
        <dbReference type="ARBA" id="ARBA00022553"/>
    </source>
</evidence>
<feature type="domain" description="Response regulatory" evidence="7">
    <location>
        <begin position="3"/>
        <end position="118"/>
    </location>
</feature>
<dbReference type="PROSITE" id="PS50043">
    <property type="entry name" value="HTH_LUXR_2"/>
    <property type="match status" value="1"/>
</dbReference>
<dbReference type="CDD" id="cd06170">
    <property type="entry name" value="LuxR_C_like"/>
    <property type="match status" value="1"/>
</dbReference>
<keyword evidence="3" id="KW-0238">DNA-binding</keyword>
<evidence type="ECO:0000256" key="4">
    <source>
        <dbReference type="ARBA" id="ARBA00023163"/>
    </source>
</evidence>
<dbReference type="InterPro" id="IPR016032">
    <property type="entry name" value="Sig_transdc_resp-reg_C-effctor"/>
</dbReference>
<comment type="caution">
    <text evidence="8">The sequence shown here is derived from an EMBL/GenBank/DDBJ whole genome shotgun (WGS) entry which is preliminary data.</text>
</comment>
<dbReference type="Proteomes" id="UP001597094">
    <property type="component" value="Unassembled WGS sequence"/>
</dbReference>
<keyword evidence="4" id="KW-0804">Transcription</keyword>
<dbReference type="EMBL" id="JBHTLD010000253">
    <property type="protein sequence ID" value="MFD1188338.1"/>
    <property type="molecule type" value="Genomic_DNA"/>
</dbReference>
<dbReference type="Gene3D" id="3.40.50.2300">
    <property type="match status" value="1"/>
</dbReference>
<dbReference type="CDD" id="cd17535">
    <property type="entry name" value="REC_NarL-like"/>
    <property type="match status" value="1"/>
</dbReference>
<evidence type="ECO:0000259" key="7">
    <source>
        <dbReference type="PROSITE" id="PS50110"/>
    </source>
</evidence>
<gene>
    <name evidence="8" type="ORF">ACFQ2O_19160</name>
</gene>
<dbReference type="RefSeq" id="WP_377531778.1">
    <property type="nucleotide sequence ID" value="NZ_JBHTLD010000253.1"/>
</dbReference>
<protein>
    <submittedName>
        <fullName evidence="8">Response regulator</fullName>
    </submittedName>
</protein>
<dbReference type="InterPro" id="IPR000792">
    <property type="entry name" value="Tscrpt_reg_LuxR_C"/>
</dbReference>
<dbReference type="SMART" id="SM00448">
    <property type="entry name" value="REC"/>
    <property type="match status" value="1"/>
</dbReference>
<dbReference type="InterPro" id="IPR039420">
    <property type="entry name" value="WalR-like"/>
</dbReference>
<accession>A0ABW3STV2</accession>
<name>A0ABW3STV2_9BACT</name>
<dbReference type="InterPro" id="IPR058245">
    <property type="entry name" value="NreC/VraR/RcsB-like_REC"/>
</dbReference>
<organism evidence="8 9">
    <name type="scientific">Pontibacter rugosus</name>
    <dbReference type="NCBI Taxonomy" id="1745966"/>
    <lineage>
        <taxon>Bacteria</taxon>
        <taxon>Pseudomonadati</taxon>
        <taxon>Bacteroidota</taxon>
        <taxon>Cytophagia</taxon>
        <taxon>Cytophagales</taxon>
        <taxon>Hymenobacteraceae</taxon>
        <taxon>Pontibacter</taxon>
    </lineage>
</organism>
<dbReference type="Pfam" id="PF00072">
    <property type="entry name" value="Response_reg"/>
    <property type="match status" value="1"/>
</dbReference>
<keyword evidence="1 5" id="KW-0597">Phosphoprotein</keyword>
<keyword evidence="2" id="KW-0805">Transcription regulation</keyword>
<evidence type="ECO:0000313" key="9">
    <source>
        <dbReference type="Proteomes" id="UP001597094"/>
    </source>
</evidence>
<dbReference type="PRINTS" id="PR00038">
    <property type="entry name" value="HTHLUXR"/>
</dbReference>